<gene>
    <name evidence="1" type="ORF">A2818_01475</name>
</gene>
<name>A0A1F6V0R6_9BACT</name>
<comment type="caution">
    <text evidence="1">The sequence shown here is derived from an EMBL/GenBank/DDBJ whole genome shotgun (WGS) entry which is preliminary data.</text>
</comment>
<dbReference type="AlphaFoldDB" id="A0A1F6V0R6"/>
<evidence type="ECO:0000313" key="1">
    <source>
        <dbReference type="EMBL" id="OGI63361.1"/>
    </source>
</evidence>
<accession>A0A1F6V0R6</accession>
<protein>
    <submittedName>
        <fullName evidence="1">Uncharacterized protein</fullName>
    </submittedName>
</protein>
<dbReference type="EMBL" id="MFTN01000006">
    <property type="protein sequence ID" value="OGI63361.1"/>
    <property type="molecule type" value="Genomic_DNA"/>
</dbReference>
<organism evidence="1 2">
    <name type="scientific">Candidatus Nomurabacteria bacterium RIFCSPHIGHO2_01_FULL_40_12</name>
    <dbReference type="NCBI Taxonomy" id="1801737"/>
    <lineage>
        <taxon>Bacteria</taxon>
        <taxon>Candidatus Nomuraibacteriota</taxon>
    </lineage>
</organism>
<evidence type="ECO:0000313" key="2">
    <source>
        <dbReference type="Proteomes" id="UP000177602"/>
    </source>
</evidence>
<reference evidence="1 2" key="1">
    <citation type="journal article" date="2016" name="Nat. Commun.">
        <title>Thousands of microbial genomes shed light on interconnected biogeochemical processes in an aquifer system.</title>
        <authorList>
            <person name="Anantharaman K."/>
            <person name="Brown C.T."/>
            <person name="Hug L.A."/>
            <person name="Sharon I."/>
            <person name="Castelle C.J."/>
            <person name="Probst A.J."/>
            <person name="Thomas B.C."/>
            <person name="Singh A."/>
            <person name="Wilkins M.J."/>
            <person name="Karaoz U."/>
            <person name="Brodie E.L."/>
            <person name="Williams K.H."/>
            <person name="Hubbard S.S."/>
            <person name="Banfield J.F."/>
        </authorList>
    </citation>
    <scope>NUCLEOTIDE SEQUENCE [LARGE SCALE GENOMIC DNA]</scope>
</reference>
<dbReference type="Proteomes" id="UP000177602">
    <property type="component" value="Unassembled WGS sequence"/>
</dbReference>
<proteinExistence type="predicted"/>
<dbReference type="STRING" id="1801737.A2818_01475"/>
<sequence>MERIKKKDYAEMSFNELAEHPVAGAIVDEVASKYARSSSGRPSANLLGNEVLFKVRQEALRILKERGL</sequence>